<dbReference type="Gene3D" id="3.40.50.10190">
    <property type="entry name" value="BRCT domain"/>
    <property type="match status" value="1"/>
</dbReference>
<dbReference type="PROSITE" id="PS50172">
    <property type="entry name" value="BRCT"/>
    <property type="match status" value="1"/>
</dbReference>
<keyword evidence="3" id="KW-1185">Reference proteome</keyword>
<dbReference type="Pfam" id="PF00533">
    <property type="entry name" value="BRCT"/>
    <property type="match status" value="1"/>
</dbReference>
<gene>
    <name evidence="2" type="ORF">SAMN04488130_10991</name>
</gene>
<dbReference type="InterPro" id="IPR001357">
    <property type="entry name" value="BRCT_dom"/>
</dbReference>
<evidence type="ECO:0000313" key="2">
    <source>
        <dbReference type="EMBL" id="SEG31110.1"/>
    </source>
</evidence>
<name>A0A1H5Z4Y2_9FLAO</name>
<dbReference type="OrthoDB" id="9803913at2"/>
<dbReference type="RefSeq" id="WP_104000310.1">
    <property type="nucleotide sequence ID" value="NZ_FNVP01000009.1"/>
</dbReference>
<dbReference type="EMBL" id="FNVP01000009">
    <property type="protein sequence ID" value="SEG31110.1"/>
    <property type="molecule type" value="Genomic_DNA"/>
</dbReference>
<feature type="domain" description="BRCT" evidence="1">
    <location>
        <begin position="96"/>
        <end position="177"/>
    </location>
</feature>
<sequence length="177" mass="20731">MEFLTFGLIIFSIYLFISNNKIKKHSQIMETNYHEIYKKYSYLKSQQESYNLQTERVTTSRKKSENTINYTQEEIISFSEKKLEKQYLYPKKDVEDKSHFFYGKKVVITGDFKYFADRNEISKLLWEVGADVDTGVGKKTQVLIVGNNPGPSKIMTAEDMGLDLVTENEFLKLFKLV</sequence>
<reference evidence="3" key="1">
    <citation type="submission" date="2016-10" db="EMBL/GenBank/DDBJ databases">
        <authorList>
            <person name="Varghese N."/>
            <person name="Submissions S."/>
        </authorList>
    </citation>
    <scope>NUCLEOTIDE SEQUENCE [LARGE SCALE GENOMIC DNA]</scope>
    <source>
        <strain evidence="3">CGMCC 1.9230</strain>
    </source>
</reference>
<dbReference type="AlphaFoldDB" id="A0A1H5Z4Y2"/>
<evidence type="ECO:0000313" key="3">
    <source>
        <dbReference type="Proteomes" id="UP000236737"/>
    </source>
</evidence>
<accession>A0A1H5Z4Y2</accession>
<dbReference type="CDD" id="cd17748">
    <property type="entry name" value="BRCT_DNA_ligase_like"/>
    <property type="match status" value="1"/>
</dbReference>
<protein>
    <submittedName>
        <fullName evidence="2">BRCA1 C Terminus (BRCT) domain-containing protein</fullName>
    </submittedName>
</protein>
<proteinExistence type="predicted"/>
<dbReference type="Proteomes" id="UP000236737">
    <property type="component" value="Unassembled WGS sequence"/>
</dbReference>
<organism evidence="2 3">
    <name type="scientific">Flavobacterium urumqiense</name>
    <dbReference type="NCBI Taxonomy" id="935224"/>
    <lineage>
        <taxon>Bacteria</taxon>
        <taxon>Pseudomonadati</taxon>
        <taxon>Bacteroidota</taxon>
        <taxon>Flavobacteriia</taxon>
        <taxon>Flavobacteriales</taxon>
        <taxon>Flavobacteriaceae</taxon>
        <taxon>Flavobacterium</taxon>
    </lineage>
</organism>
<dbReference type="InterPro" id="IPR036420">
    <property type="entry name" value="BRCT_dom_sf"/>
</dbReference>
<evidence type="ECO:0000259" key="1">
    <source>
        <dbReference type="PROSITE" id="PS50172"/>
    </source>
</evidence>
<dbReference type="SUPFAM" id="SSF52113">
    <property type="entry name" value="BRCT domain"/>
    <property type="match status" value="1"/>
</dbReference>